<dbReference type="EMBL" id="CAMXCT010003001">
    <property type="protein sequence ID" value="CAI4001826.1"/>
    <property type="molecule type" value="Genomic_DNA"/>
</dbReference>
<dbReference type="Proteomes" id="UP001152797">
    <property type="component" value="Unassembled WGS sequence"/>
</dbReference>
<feature type="compositionally biased region" description="Low complexity" evidence="1">
    <location>
        <begin position="59"/>
        <end position="70"/>
    </location>
</feature>
<feature type="region of interest" description="Disordered" evidence="1">
    <location>
        <begin position="122"/>
        <end position="147"/>
    </location>
</feature>
<comment type="caution">
    <text evidence="2">The sequence shown here is derived from an EMBL/GenBank/DDBJ whole genome shotgun (WGS) entry which is preliminary data.</text>
</comment>
<feature type="region of interest" description="Disordered" evidence="1">
    <location>
        <begin position="22"/>
        <end position="107"/>
    </location>
</feature>
<feature type="compositionally biased region" description="Basic and acidic residues" evidence="1">
    <location>
        <begin position="126"/>
        <end position="138"/>
    </location>
</feature>
<proteinExistence type="predicted"/>
<accession>A0A9P1G6V2</accession>
<sequence length="304" mass="32948">MTLRPKTKSATADELVGTVLDKHFPTPATSSSIAGGGRASRKLTPMDAATVTKRLSVGSTESSATHSMSSGVPVAHPNSARTKGVLPPTAPKSRRSRPCPVKRRASADEVYGLDTRSLASLWRTRGGSEEDLATKDNESEGEDELPMTKAVSDMPRSEAIKILPPSTALTVDPDKLAQQKQIVEFILSDDLPGATSSMAVSATQSGHSTGMSVEQEKSLARRRRSFELQALIIEGEVTEKTQMEVSGIQTVDVQDTALIKSREEKYWENMWHMAKSARNDEKDVEDGDDPFELEGVEIGLVHPY</sequence>
<evidence type="ECO:0000313" key="4">
    <source>
        <dbReference type="Proteomes" id="UP001152797"/>
    </source>
</evidence>
<reference evidence="3" key="2">
    <citation type="submission" date="2024-04" db="EMBL/GenBank/DDBJ databases">
        <authorList>
            <person name="Chen Y."/>
            <person name="Shah S."/>
            <person name="Dougan E. K."/>
            <person name="Thang M."/>
            <person name="Chan C."/>
        </authorList>
    </citation>
    <scope>NUCLEOTIDE SEQUENCE [LARGE SCALE GENOMIC DNA]</scope>
</reference>
<evidence type="ECO:0000313" key="3">
    <source>
        <dbReference type="EMBL" id="CAL1155201.1"/>
    </source>
</evidence>
<reference evidence="2" key="1">
    <citation type="submission" date="2022-10" db="EMBL/GenBank/DDBJ databases">
        <authorList>
            <person name="Chen Y."/>
            <person name="Dougan E. K."/>
            <person name="Chan C."/>
            <person name="Rhodes N."/>
            <person name="Thang M."/>
        </authorList>
    </citation>
    <scope>NUCLEOTIDE SEQUENCE</scope>
</reference>
<protein>
    <submittedName>
        <fullName evidence="2">Uncharacterized protein</fullName>
    </submittedName>
</protein>
<evidence type="ECO:0000313" key="2">
    <source>
        <dbReference type="EMBL" id="CAI4001826.1"/>
    </source>
</evidence>
<organism evidence="2">
    <name type="scientific">Cladocopium goreaui</name>
    <dbReference type="NCBI Taxonomy" id="2562237"/>
    <lineage>
        <taxon>Eukaryota</taxon>
        <taxon>Sar</taxon>
        <taxon>Alveolata</taxon>
        <taxon>Dinophyceae</taxon>
        <taxon>Suessiales</taxon>
        <taxon>Symbiodiniaceae</taxon>
        <taxon>Cladocopium</taxon>
    </lineage>
</organism>
<dbReference type="AlphaFoldDB" id="A0A9P1G6V2"/>
<dbReference type="EMBL" id="CAMXCT020003001">
    <property type="protein sequence ID" value="CAL1155201.1"/>
    <property type="molecule type" value="Genomic_DNA"/>
</dbReference>
<dbReference type="EMBL" id="CAMXCT030003001">
    <property type="protein sequence ID" value="CAL4789138.1"/>
    <property type="molecule type" value="Genomic_DNA"/>
</dbReference>
<keyword evidence="4" id="KW-1185">Reference proteome</keyword>
<gene>
    <name evidence="2" type="ORF">C1SCF055_LOCUS27831</name>
</gene>
<name>A0A9P1G6V2_9DINO</name>
<feature type="compositionally biased region" description="Basic residues" evidence="1">
    <location>
        <begin position="92"/>
        <end position="104"/>
    </location>
</feature>
<evidence type="ECO:0000256" key="1">
    <source>
        <dbReference type="SAM" id="MobiDB-lite"/>
    </source>
</evidence>